<dbReference type="InterPro" id="IPR023346">
    <property type="entry name" value="Lysozyme-like_dom_sf"/>
</dbReference>
<evidence type="ECO:0000256" key="1">
    <source>
        <dbReference type="ARBA" id="ARBA00010859"/>
    </source>
</evidence>
<dbReference type="InterPro" id="IPR001916">
    <property type="entry name" value="Glyco_hydro_22"/>
</dbReference>
<dbReference type="Proteomes" id="UP000515203">
    <property type="component" value="Unplaced"/>
</dbReference>
<dbReference type="PANTHER" id="PTHR11407">
    <property type="entry name" value="LYSOZYME C"/>
    <property type="match status" value="1"/>
</dbReference>
<evidence type="ECO:0000256" key="2">
    <source>
        <dbReference type="ARBA" id="ARBA00023157"/>
    </source>
</evidence>
<dbReference type="PRINTS" id="PR00137">
    <property type="entry name" value="LYSOZYME"/>
</dbReference>
<reference evidence="7" key="1">
    <citation type="submission" date="2025-08" db="UniProtKB">
        <authorList>
            <consortium name="RefSeq"/>
        </authorList>
    </citation>
    <scope>IDENTIFICATION</scope>
</reference>
<dbReference type="OMA" id="AWPSWSL"/>
<dbReference type="CTD" id="131375"/>
<dbReference type="SUPFAM" id="SSF53955">
    <property type="entry name" value="Lysozyme-like"/>
    <property type="match status" value="1"/>
</dbReference>
<dbReference type="PROSITE" id="PS00128">
    <property type="entry name" value="GLYCOSYL_HYDROL_F22_1"/>
    <property type="match status" value="1"/>
</dbReference>
<dbReference type="AlphaFoldDB" id="A0A6P3FMI4"/>
<protein>
    <submittedName>
        <fullName evidence="7">Lysozyme-like protein 4</fullName>
    </submittedName>
</protein>
<feature type="chain" id="PRO_5028429656" evidence="4">
    <location>
        <begin position="20"/>
        <end position="145"/>
    </location>
</feature>
<proteinExistence type="inferred from homology"/>
<dbReference type="GO" id="GO:0005615">
    <property type="term" value="C:extracellular space"/>
    <property type="evidence" value="ECO:0007669"/>
    <property type="project" value="Ensembl"/>
</dbReference>
<dbReference type="RefSeq" id="XP_004640713.1">
    <property type="nucleotide sequence ID" value="XM_004640656.2"/>
</dbReference>
<dbReference type="GO" id="GO:0001669">
    <property type="term" value="C:acrosomal vesicle"/>
    <property type="evidence" value="ECO:0007669"/>
    <property type="project" value="Ensembl"/>
</dbReference>
<dbReference type="SMART" id="SM00263">
    <property type="entry name" value="LYZ1"/>
    <property type="match status" value="1"/>
</dbReference>
<dbReference type="OrthoDB" id="17373at2759"/>
<dbReference type="InterPro" id="IPR019799">
    <property type="entry name" value="Glyco_hydro_22_CS"/>
</dbReference>
<accession>A0A6P3FMI4</accession>
<keyword evidence="4" id="KW-0732">Signal</keyword>
<dbReference type="Pfam" id="PF00062">
    <property type="entry name" value="Lys"/>
    <property type="match status" value="1"/>
</dbReference>
<dbReference type="CDD" id="cd16897">
    <property type="entry name" value="LYZ_C"/>
    <property type="match status" value="1"/>
</dbReference>
<name>A0A6P3FMI4_OCTDE</name>
<keyword evidence="2" id="KW-1015">Disulfide bond</keyword>
<dbReference type="FunFam" id="1.10.530.10:FF:000001">
    <property type="entry name" value="Lysozyme C"/>
    <property type="match status" value="1"/>
</dbReference>
<evidence type="ECO:0000256" key="4">
    <source>
        <dbReference type="SAM" id="SignalP"/>
    </source>
</evidence>
<dbReference type="Gene3D" id="1.10.530.10">
    <property type="match status" value="1"/>
</dbReference>
<dbReference type="FunCoup" id="A0A6P3FMI4">
    <property type="interactions" value="7"/>
</dbReference>
<gene>
    <name evidence="7" type="primary">Lyzl4</name>
</gene>
<evidence type="ECO:0000313" key="6">
    <source>
        <dbReference type="Proteomes" id="UP000515203"/>
    </source>
</evidence>
<dbReference type="InParanoid" id="A0A6P3FMI4"/>
<dbReference type="GO" id="GO:0007342">
    <property type="term" value="P:fusion of sperm to egg plasma membrane involved in single fertilization"/>
    <property type="evidence" value="ECO:0007669"/>
    <property type="project" value="TreeGrafter"/>
</dbReference>
<dbReference type="InterPro" id="IPR000974">
    <property type="entry name" value="Glyco_hydro_22_lys"/>
</dbReference>
<organism evidence="6 7">
    <name type="scientific">Octodon degus</name>
    <name type="common">Degu</name>
    <name type="synonym">Sciurus degus</name>
    <dbReference type="NCBI Taxonomy" id="10160"/>
    <lineage>
        <taxon>Eukaryota</taxon>
        <taxon>Metazoa</taxon>
        <taxon>Chordata</taxon>
        <taxon>Craniata</taxon>
        <taxon>Vertebrata</taxon>
        <taxon>Euteleostomi</taxon>
        <taxon>Mammalia</taxon>
        <taxon>Eutheria</taxon>
        <taxon>Euarchontoglires</taxon>
        <taxon>Glires</taxon>
        <taxon>Rodentia</taxon>
        <taxon>Hystricomorpha</taxon>
        <taxon>Octodontidae</taxon>
        <taxon>Octodon</taxon>
    </lineage>
</organism>
<dbReference type="GO" id="GO:0036126">
    <property type="term" value="C:sperm flagellum"/>
    <property type="evidence" value="ECO:0007669"/>
    <property type="project" value="Ensembl"/>
</dbReference>
<feature type="domain" description="Glycosyl hydrolases family 22 (GH22)" evidence="5">
    <location>
        <begin position="91"/>
        <end position="109"/>
    </location>
</feature>
<evidence type="ECO:0000313" key="7">
    <source>
        <dbReference type="RefSeq" id="XP_004640713.1"/>
    </source>
</evidence>
<evidence type="ECO:0000256" key="3">
    <source>
        <dbReference type="RuleBase" id="RU004440"/>
    </source>
</evidence>
<evidence type="ECO:0000259" key="5">
    <source>
        <dbReference type="PROSITE" id="PS00128"/>
    </source>
</evidence>
<dbReference type="PROSITE" id="PS51348">
    <property type="entry name" value="GLYCOSYL_HYDROL_F22_2"/>
    <property type="match status" value="1"/>
</dbReference>
<sequence length="145" mass="16166">MRAPALLSLLGCLVVPGGARIMGRCEVARKLHQGGLDYFEGYSLANWVCLAYLESKFNPSAVYENEQDDSLGYGLFQIRDSKWCEPGRNLCHVACSALLNPDLKETIKCVKKIVQGKNGLGAWPSWSLYCRYSDTLARWLDGCKL</sequence>
<dbReference type="PANTHER" id="PTHR11407:SF21">
    <property type="entry name" value="LYSOZYME-LIKE PROTEIN 4"/>
    <property type="match status" value="1"/>
</dbReference>
<dbReference type="GO" id="GO:0003796">
    <property type="term" value="F:lysozyme activity"/>
    <property type="evidence" value="ECO:0007669"/>
    <property type="project" value="InterPro"/>
</dbReference>
<dbReference type="GeneID" id="101591436"/>
<comment type="similarity">
    <text evidence="1 3">Belongs to the glycosyl hydrolase 22 family.</text>
</comment>
<dbReference type="PRINTS" id="PR00135">
    <property type="entry name" value="LYZLACT"/>
</dbReference>
<feature type="signal peptide" evidence="4">
    <location>
        <begin position="1"/>
        <end position="19"/>
    </location>
</feature>
<keyword evidence="6" id="KW-1185">Reference proteome</keyword>